<dbReference type="AlphaFoldDB" id="A0A024V9T8"/>
<gene>
    <name evidence="1" type="ORF">PFFVO_01516</name>
</gene>
<sequence length="98" mass="12007">MTAKLKMKDYENLCKWFKRLSNRKSLPLLAEKKEDRLKKFTNFSLYHIMEKYEFVPNFILKTEFLYPLLYKNPEVLKQSYFNHHKLSTEQNKTEINNP</sequence>
<reference evidence="1 2" key="1">
    <citation type="submission" date="2013-02" db="EMBL/GenBank/DDBJ databases">
        <title>The Genome Annotation of Plasmodium falciparum Vietnam Oak-Knoll (FVO).</title>
        <authorList>
            <consortium name="The Broad Institute Genome Sequencing Platform"/>
            <consortium name="The Broad Institute Genome Sequencing Center for Infectious Disease"/>
            <person name="Neafsey D."/>
            <person name="Hoffman S."/>
            <person name="Volkman S."/>
            <person name="Rosenthal P."/>
            <person name="Walker B."/>
            <person name="Young S.K."/>
            <person name="Zeng Q."/>
            <person name="Gargeya S."/>
            <person name="Fitzgerald M."/>
            <person name="Haas B."/>
            <person name="Abouelleil A."/>
            <person name="Allen A.W."/>
            <person name="Alvarado L."/>
            <person name="Arachchi H.M."/>
            <person name="Berlin A.M."/>
            <person name="Chapman S.B."/>
            <person name="Gainer-Dewar J."/>
            <person name="Goldberg J."/>
            <person name="Griggs A."/>
            <person name="Gujja S."/>
            <person name="Hansen M."/>
            <person name="Howarth C."/>
            <person name="Imamovic A."/>
            <person name="Ireland A."/>
            <person name="Larimer J."/>
            <person name="McCowan C."/>
            <person name="Murphy C."/>
            <person name="Pearson M."/>
            <person name="Poon T.W."/>
            <person name="Priest M."/>
            <person name="Roberts A."/>
            <person name="Saif S."/>
            <person name="Shea T."/>
            <person name="Sisk P."/>
            <person name="Sykes S."/>
            <person name="Wortman J."/>
            <person name="Nusbaum C."/>
            <person name="Birren B."/>
        </authorList>
    </citation>
    <scope>NUCLEOTIDE SEQUENCE [LARGE SCALE GENOMIC DNA]</scope>
    <source>
        <strain evidence="2">Vietnam Oak-Knoll (FVO)</strain>
    </source>
</reference>
<protein>
    <submittedName>
        <fullName evidence="1">Uncharacterized protein</fullName>
    </submittedName>
</protein>
<reference evidence="1 2" key="2">
    <citation type="submission" date="2013-02" db="EMBL/GenBank/DDBJ databases">
        <title>The Genome Sequence of Plasmodium falciparum Vietnam Oak-Knoll (FVO).</title>
        <authorList>
            <consortium name="The Broad Institute Genome Sequencing Platform"/>
            <consortium name="The Broad Institute Genome Sequencing Center for Infectious Disease"/>
            <person name="Neafsey D."/>
            <person name="Cheeseman I."/>
            <person name="Volkman S."/>
            <person name="Adams J."/>
            <person name="Walker B."/>
            <person name="Young S.K."/>
            <person name="Zeng Q."/>
            <person name="Gargeya S."/>
            <person name="Fitzgerald M."/>
            <person name="Haas B."/>
            <person name="Abouelleil A."/>
            <person name="Alvarado L."/>
            <person name="Arachchi H.M."/>
            <person name="Berlin A.M."/>
            <person name="Chapman S.B."/>
            <person name="Dewar J."/>
            <person name="Goldberg J."/>
            <person name="Griggs A."/>
            <person name="Gujja S."/>
            <person name="Hansen M."/>
            <person name="Howarth C."/>
            <person name="Imamovic A."/>
            <person name="Larimer J."/>
            <person name="McCowan C."/>
            <person name="Murphy C."/>
            <person name="Neiman D."/>
            <person name="Pearson M."/>
            <person name="Priest M."/>
            <person name="Roberts A."/>
            <person name="Saif S."/>
            <person name="Shea T."/>
            <person name="Sisk P."/>
            <person name="Sykes S."/>
            <person name="Wortman J."/>
            <person name="Nusbaum C."/>
            <person name="Birren B."/>
        </authorList>
    </citation>
    <scope>NUCLEOTIDE SEQUENCE [LARGE SCALE GENOMIC DNA]</scope>
    <source>
        <strain evidence="2">Vietnam Oak-Knoll (FVO)</strain>
    </source>
</reference>
<dbReference type="OrthoDB" id="430577at2759"/>
<evidence type="ECO:0000313" key="2">
    <source>
        <dbReference type="Proteomes" id="UP000030690"/>
    </source>
</evidence>
<evidence type="ECO:0000313" key="1">
    <source>
        <dbReference type="EMBL" id="ETW19591.1"/>
    </source>
</evidence>
<accession>A0A024V9T8</accession>
<name>A0A024V9T8_PLAFA</name>
<organism evidence="1 2">
    <name type="scientific">Plasmodium falciparum Vietnam Oak-Knoll</name>
    <name type="common">FVO</name>
    <dbReference type="NCBI Taxonomy" id="1036723"/>
    <lineage>
        <taxon>Eukaryota</taxon>
        <taxon>Sar</taxon>
        <taxon>Alveolata</taxon>
        <taxon>Apicomplexa</taxon>
        <taxon>Aconoidasida</taxon>
        <taxon>Haemosporida</taxon>
        <taxon>Plasmodiidae</taxon>
        <taxon>Plasmodium</taxon>
        <taxon>Plasmodium (Laverania)</taxon>
    </lineage>
</organism>
<dbReference type="SMR" id="A0A024V9T8"/>
<dbReference type="EMBL" id="KI925062">
    <property type="protein sequence ID" value="ETW19591.1"/>
    <property type="molecule type" value="Genomic_DNA"/>
</dbReference>
<proteinExistence type="predicted"/>
<dbReference type="Proteomes" id="UP000030690">
    <property type="component" value="Unassembled WGS sequence"/>
</dbReference>